<dbReference type="RefSeq" id="WP_141623467.1">
    <property type="nucleotide sequence ID" value="NZ_CP041242.1"/>
</dbReference>
<dbReference type="EMBL" id="CP041242">
    <property type="protein sequence ID" value="QDH70131.1"/>
    <property type="molecule type" value="Genomic_DNA"/>
</dbReference>
<keyword evidence="1" id="KW-1133">Transmembrane helix</keyword>
<dbReference type="Pfam" id="PF00498">
    <property type="entry name" value="FHA"/>
    <property type="match status" value="1"/>
</dbReference>
<keyword evidence="4" id="KW-1185">Reference proteome</keyword>
<dbReference type="SUPFAM" id="SSF49879">
    <property type="entry name" value="SMAD/FHA domain"/>
    <property type="match status" value="2"/>
</dbReference>
<name>A0A514BRX2_9GAMM</name>
<feature type="domain" description="FHA" evidence="2">
    <location>
        <begin position="132"/>
        <end position="181"/>
    </location>
</feature>
<proteinExistence type="predicted"/>
<reference evidence="3 4" key="1">
    <citation type="submission" date="2019-06" db="EMBL/GenBank/DDBJ databases">
        <title>Lysobacter alkalisoli sp. nov. isolated from saline-alkali soil.</title>
        <authorList>
            <person name="Sun J.-Q."/>
            <person name="Xu L."/>
        </authorList>
    </citation>
    <scope>NUCLEOTIDE SEQUENCE [LARGE SCALE GENOMIC DNA]</scope>
    <source>
        <strain evidence="3 4">SJ-36</strain>
    </source>
</reference>
<accession>A0A514BRX2</accession>
<sequence>MNVIRLQFPNRERNDLVLGPGVHVLGRGDDGLPALVDDAERGVAQFSIDPRGIWLQVRDNVRGVHVNGRPIRHMAMLRMGDTLHIDGFQLELLGPEPAPAPEAMAQPTGAAMVLRGVGGPHHGRSLVLDGPLLVGRQRACEVCIDEPGFAERHARLEPGGEGIVLRDLGSEHGSRVNGWPVRHALLTPGTQVAFANQHRFVVEAATMPPPAFGLPEDPAGTMPPRSADGAAIMPRSARRIPWLLLAALLLAGALSLLLLYGAG</sequence>
<dbReference type="InterPro" id="IPR008984">
    <property type="entry name" value="SMAD_FHA_dom_sf"/>
</dbReference>
<keyword evidence="1" id="KW-0812">Transmembrane</keyword>
<dbReference type="Proteomes" id="UP000317199">
    <property type="component" value="Chromosome"/>
</dbReference>
<dbReference type="KEGG" id="lyj:FKV23_08505"/>
<evidence type="ECO:0000313" key="3">
    <source>
        <dbReference type="EMBL" id="QDH70131.1"/>
    </source>
</evidence>
<feature type="transmembrane region" description="Helical" evidence="1">
    <location>
        <begin position="242"/>
        <end position="262"/>
    </location>
</feature>
<dbReference type="CDD" id="cd00060">
    <property type="entry name" value="FHA"/>
    <property type="match status" value="2"/>
</dbReference>
<dbReference type="InterPro" id="IPR000253">
    <property type="entry name" value="FHA_dom"/>
</dbReference>
<protein>
    <submittedName>
        <fullName evidence="3">FHA domain-containing protein</fullName>
    </submittedName>
</protein>
<keyword evidence="1" id="KW-0472">Membrane</keyword>
<dbReference type="PROSITE" id="PS50006">
    <property type="entry name" value="FHA_DOMAIN"/>
    <property type="match status" value="1"/>
</dbReference>
<dbReference type="AlphaFoldDB" id="A0A514BRX2"/>
<evidence type="ECO:0000259" key="2">
    <source>
        <dbReference type="PROSITE" id="PS50006"/>
    </source>
</evidence>
<dbReference type="OrthoDB" id="5801518at2"/>
<dbReference type="Gene3D" id="2.60.200.20">
    <property type="match status" value="1"/>
</dbReference>
<evidence type="ECO:0000256" key="1">
    <source>
        <dbReference type="SAM" id="Phobius"/>
    </source>
</evidence>
<gene>
    <name evidence="3" type="ORF">FKV23_08505</name>
</gene>
<dbReference type="SMART" id="SM00240">
    <property type="entry name" value="FHA"/>
    <property type="match status" value="1"/>
</dbReference>
<organism evidence="3 4">
    <name type="scientific">Marilutibacter alkalisoli</name>
    <dbReference type="NCBI Taxonomy" id="2591633"/>
    <lineage>
        <taxon>Bacteria</taxon>
        <taxon>Pseudomonadati</taxon>
        <taxon>Pseudomonadota</taxon>
        <taxon>Gammaproteobacteria</taxon>
        <taxon>Lysobacterales</taxon>
        <taxon>Lysobacteraceae</taxon>
        <taxon>Marilutibacter</taxon>
    </lineage>
</organism>
<evidence type="ECO:0000313" key="4">
    <source>
        <dbReference type="Proteomes" id="UP000317199"/>
    </source>
</evidence>